<dbReference type="KEGG" id="pgm:PGRAT_03635"/>
<comment type="cofactor">
    <cofactor evidence="1">
        <name>pantetheine 4'-phosphate</name>
        <dbReference type="ChEBI" id="CHEBI:47942"/>
    </cofactor>
</comment>
<dbReference type="InterPro" id="IPR010071">
    <property type="entry name" value="AA_adenyl_dom"/>
</dbReference>
<dbReference type="InterPro" id="IPR020845">
    <property type="entry name" value="AMP-binding_CS"/>
</dbReference>
<proteinExistence type="inferred from homology"/>
<dbReference type="NCBIfam" id="TIGR01733">
    <property type="entry name" value="AA-adenyl-dom"/>
    <property type="match status" value="1"/>
</dbReference>
<dbReference type="AlphaFoldDB" id="A0A089M0X8"/>
<dbReference type="STRING" id="189425.PGRAT_03635"/>
<dbReference type="Gene3D" id="3.40.50.980">
    <property type="match status" value="2"/>
</dbReference>
<dbReference type="PANTHER" id="PTHR45527">
    <property type="entry name" value="NONRIBOSOMAL PEPTIDE SYNTHETASE"/>
    <property type="match status" value="1"/>
</dbReference>
<dbReference type="InterPro" id="IPR000873">
    <property type="entry name" value="AMP-dep_synth/lig_dom"/>
</dbReference>
<accession>A0A089M0X8</accession>
<evidence type="ECO:0000256" key="2">
    <source>
        <dbReference type="ARBA" id="ARBA00006432"/>
    </source>
</evidence>
<organism evidence="7 8">
    <name type="scientific">Paenibacillus graminis</name>
    <dbReference type="NCBI Taxonomy" id="189425"/>
    <lineage>
        <taxon>Bacteria</taxon>
        <taxon>Bacillati</taxon>
        <taxon>Bacillota</taxon>
        <taxon>Bacilli</taxon>
        <taxon>Bacillales</taxon>
        <taxon>Paenibacillaceae</taxon>
        <taxon>Paenibacillus</taxon>
    </lineage>
</organism>
<dbReference type="InterPro" id="IPR009081">
    <property type="entry name" value="PP-bd_ACP"/>
</dbReference>
<dbReference type="GO" id="GO:0044550">
    <property type="term" value="P:secondary metabolite biosynthetic process"/>
    <property type="evidence" value="ECO:0007669"/>
    <property type="project" value="TreeGrafter"/>
</dbReference>
<dbReference type="Gene3D" id="3.30.300.30">
    <property type="match status" value="1"/>
</dbReference>
<feature type="domain" description="Carrier" evidence="6">
    <location>
        <begin position="957"/>
        <end position="1032"/>
    </location>
</feature>
<dbReference type="OrthoDB" id="9765680at2"/>
<dbReference type="GO" id="GO:0008610">
    <property type="term" value="P:lipid biosynthetic process"/>
    <property type="evidence" value="ECO:0007669"/>
    <property type="project" value="UniProtKB-ARBA"/>
</dbReference>
<evidence type="ECO:0000313" key="8">
    <source>
        <dbReference type="Proteomes" id="UP000029500"/>
    </source>
</evidence>
<evidence type="ECO:0000259" key="6">
    <source>
        <dbReference type="PROSITE" id="PS50075"/>
    </source>
</evidence>
<comment type="similarity">
    <text evidence="2">Belongs to the ATP-dependent AMP-binding enzyme family.</text>
</comment>
<dbReference type="SUPFAM" id="SSF52777">
    <property type="entry name" value="CoA-dependent acyltransferases"/>
    <property type="match status" value="2"/>
</dbReference>
<dbReference type="InterPro" id="IPR045851">
    <property type="entry name" value="AMP-bd_C_sf"/>
</dbReference>
<dbReference type="CDD" id="cd05930">
    <property type="entry name" value="A_NRPS"/>
    <property type="match status" value="1"/>
</dbReference>
<dbReference type="Gene3D" id="1.10.1200.10">
    <property type="entry name" value="ACP-like"/>
    <property type="match status" value="1"/>
</dbReference>
<name>A0A089M0X8_9BACL</name>
<dbReference type="FunFam" id="3.40.50.12780:FF:000012">
    <property type="entry name" value="Non-ribosomal peptide synthetase"/>
    <property type="match status" value="1"/>
</dbReference>
<dbReference type="Pfam" id="PF00668">
    <property type="entry name" value="Condensation"/>
    <property type="match status" value="1"/>
</dbReference>
<dbReference type="PRINTS" id="PR00154">
    <property type="entry name" value="AMPBINDING"/>
</dbReference>
<reference evidence="7 8" key="1">
    <citation type="submission" date="2014-08" db="EMBL/GenBank/DDBJ databases">
        <title>Comparative genomics of the Paenibacillus odorifer group.</title>
        <authorList>
            <person name="den Bakker H.C."/>
            <person name="Tsai Y.-C."/>
            <person name="Martin N."/>
            <person name="Korlach J."/>
            <person name="Wiedmann M."/>
        </authorList>
    </citation>
    <scope>NUCLEOTIDE SEQUENCE [LARGE SCALE GENOMIC DNA]</scope>
    <source>
        <strain evidence="7 8">DSM 15220</strain>
    </source>
</reference>
<evidence type="ECO:0000256" key="3">
    <source>
        <dbReference type="ARBA" id="ARBA00022737"/>
    </source>
</evidence>
<evidence type="ECO:0000256" key="5">
    <source>
        <dbReference type="ARBA" id="ARBA00023268"/>
    </source>
</evidence>
<dbReference type="InterPro" id="IPR023213">
    <property type="entry name" value="CAT-like_dom_sf"/>
</dbReference>
<dbReference type="GO" id="GO:0043041">
    <property type="term" value="P:amino acid activation for nonribosomal peptide biosynthetic process"/>
    <property type="evidence" value="ECO:0007669"/>
    <property type="project" value="TreeGrafter"/>
</dbReference>
<dbReference type="HOGENOM" id="CLU_000022_2_4_9"/>
<keyword evidence="5" id="KW-0511">Multifunctional enzyme</keyword>
<dbReference type="GO" id="GO:0005737">
    <property type="term" value="C:cytoplasm"/>
    <property type="evidence" value="ECO:0007669"/>
    <property type="project" value="TreeGrafter"/>
</dbReference>
<dbReference type="EMBL" id="CP009287">
    <property type="protein sequence ID" value="AIQ66837.1"/>
    <property type="molecule type" value="Genomic_DNA"/>
</dbReference>
<keyword evidence="4" id="KW-0045">Antibiotic biosynthesis</keyword>
<keyword evidence="8" id="KW-1185">Reference proteome</keyword>
<dbReference type="Pfam" id="PF00501">
    <property type="entry name" value="AMP-binding"/>
    <property type="match status" value="1"/>
</dbReference>
<dbReference type="Proteomes" id="UP000029500">
    <property type="component" value="Chromosome"/>
</dbReference>
<dbReference type="SUPFAM" id="SSF56801">
    <property type="entry name" value="Acetyl-CoA synthetase-like"/>
    <property type="match status" value="1"/>
</dbReference>
<dbReference type="GO" id="GO:0031177">
    <property type="term" value="F:phosphopantetheine binding"/>
    <property type="evidence" value="ECO:0007669"/>
    <property type="project" value="TreeGrafter"/>
</dbReference>
<evidence type="ECO:0000256" key="1">
    <source>
        <dbReference type="ARBA" id="ARBA00001957"/>
    </source>
</evidence>
<dbReference type="GO" id="GO:0017000">
    <property type="term" value="P:antibiotic biosynthetic process"/>
    <property type="evidence" value="ECO:0007669"/>
    <property type="project" value="UniProtKB-KW"/>
</dbReference>
<dbReference type="PROSITE" id="PS50075">
    <property type="entry name" value="CARRIER"/>
    <property type="match status" value="1"/>
</dbReference>
<dbReference type="Gene3D" id="3.30.559.30">
    <property type="entry name" value="Nonribosomal peptide synthetase, condensation domain"/>
    <property type="match status" value="1"/>
</dbReference>
<dbReference type="PANTHER" id="PTHR45527:SF1">
    <property type="entry name" value="FATTY ACID SYNTHASE"/>
    <property type="match status" value="1"/>
</dbReference>
<sequence>MTNYYPLTHPQMRIWNIELLYPKTAINNITAKYKFKTLLSPELLEQALNAVVEAHEGMRLRMVRSQLQVEQYVSEYRPFPLPRYTFDSLDQLEKWVSEKATIPFELNDSNLFEFAYLFAEGTSYLYVKQHHLTTDAWSLSLLFNTAMKYYEDFNNGLSAVQEKGHSYLSYLESEHNYKSSARFEKNRKFWMEHYAEIPEVCSVKEPLNEERGVAAKNREYILSKNVTEEINVFCEENQINVFRLLTGILYIYLYRVTSNSRITIGMPLHNRTTPIEKQTMGTYISTAPFVLDMHEQMDLMELLQKITREQSEVIRNQRYPFELLIQDLRKTNPDLMDYDLFRVMLSYQNAKYDSEWLDDTQWVFNGTELYDLSIHISDRENSGLMKFEFHYSSNIFNAEDIEALIAQYFLLLQGAIQNPRSSISSLSMLSGEEEQRLLNLNTGTSFALPEGITAVQELFEKQVLQHPSHVAVRTATQTLTYSELNTQGNRIARSLRNLGVKGIVGLMISRSANMPAAIIGILKAGAAYLPIDPEFPADRISYMLEDSGAAVLLAERKFADFIGFSGEFIFLEDLLEDCPDGGNVPLSNTINDLAYVIYTSGSTGKPKGVMIEHQAVLNFFNGMISRISFNDSKKILGLTTISFDIFVLEMLLPLTVGMEIVIAGEKEQVDPHLLSELISRHSVDMLQITPSRLQLILSQSDTKLCLQHLSEIMIGGEALPMHLLEALGKYTSAKIYNMYGPTETTVWSTVEEVTKARQITLGKPIINTQIYIVNQQGLLQPPGVAGELCISGLGLARGYMNNPDLTSSLFVPNPFYKGDKGSSARMYRTGDMARWKKDGSIEYIGRKNNQVKLRGYRIELEEIEAVMLGIPGITGCTVLIRQLPNGEQAMIAYYKADQKIAVQLIRERLIRTLPSYMMPTAFMQLDEFPMTPNGKMDRKSFPTPDFSKLSAHFPENESLSEHERNIIAIWKNLLCLEHIGLYSSFFELGGNSVLLVQMHEMLDRLYPGVTSVADVFANPSPFKLAQFIIMQNEKITSRIEPLTLQADYRVQEADKEAVNFQCDLSGYIKALQITSLSENHQIINILLSVFVYSLSLLSEHNQMCIPIFSEGEDTLSVLNADLCQISNFTELLYSIDSAYQQRKPVPIKKDEVMTRNGSKCSISGEFYPLFMTGARVDSFLIRGFDLIFHIKVCTVSELRVDVIYNPQSMSRETVELLIEHYISALEEIEAHNVVRDIASTNDLQTN</sequence>
<dbReference type="InterPro" id="IPR036736">
    <property type="entry name" value="ACP-like_sf"/>
</dbReference>
<dbReference type="SUPFAM" id="SSF47336">
    <property type="entry name" value="ACP-like"/>
    <property type="match status" value="1"/>
</dbReference>
<dbReference type="Gene3D" id="3.30.559.10">
    <property type="entry name" value="Chloramphenicol acetyltransferase-like domain"/>
    <property type="match status" value="1"/>
</dbReference>
<dbReference type="InterPro" id="IPR001242">
    <property type="entry name" value="Condensation_dom"/>
</dbReference>
<dbReference type="Pfam" id="PF00550">
    <property type="entry name" value="PP-binding"/>
    <property type="match status" value="1"/>
</dbReference>
<keyword evidence="3" id="KW-0677">Repeat</keyword>
<dbReference type="InterPro" id="IPR020459">
    <property type="entry name" value="AMP-binding"/>
</dbReference>
<dbReference type="PROSITE" id="PS00455">
    <property type="entry name" value="AMP_BINDING"/>
    <property type="match status" value="1"/>
</dbReference>
<dbReference type="Gene3D" id="2.30.38.10">
    <property type="entry name" value="Luciferase, Domain 3"/>
    <property type="match status" value="1"/>
</dbReference>
<dbReference type="eggNOG" id="COG1020">
    <property type="taxonomic scope" value="Bacteria"/>
</dbReference>
<gene>
    <name evidence="7" type="ORF">PGRAT_03635</name>
</gene>
<evidence type="ECO:0000313" key="7">
    <source>
        <dbReference type="EMBL" id="AIQ66837.1"/>
    </source>
</evidence>
<protein>
    <recommendedName>
        <fullName evidence="6">Carrier domain-containing protein</fullName>
    </recommendedName>
</protein>
<evidence type="ECO:0000256" key="4">
    <source>
        <dbReference type="ARBA" id="ARBA00023194"/>
    </source>
</evidence>
<dbReference type="FunFam" id="3.40.50.980:FF:000001">
    <property type="entry name" value="Non-ribosomal peptide synthetase"/>
    <property type="match status" value="1"/>
</dbReference>
<dbReference type="RefSeq" id="WP_025708386.1">
    <property type="nucleotide sequence ID" value="NZ_CP009287.1"/>
</dbReference>
<dbReference type="GO" id="GO:0003824">
    <property type="term" value="F:catalytic activity"/>
    <property type="evidence" value="ECO:0007669"/>
    <property type="project" value="UniProtKB-KW"/>
</dbReference>